<feature type="transmembrane region" description="Helical" evidence="6">
    <location>
        <begin position="332"/>
        <end position="359"/>
    </location>
</feature>
<feature type="transmembrane region" description="Helical" evidence="6">
    <location>
        <begin position="293"/>
        <end position="311"/>
    </location>
</feature>
<keyword evidence="3 6" id="KW-0812">Transmembrane</keyword>
<feature type="transmembrane region" description="Helical" evidence="6">
    <location>
        <begin position="513"/>
        <end position="531"/>
    </location>
</feature>
<proteinExistence type="predicted"/>
<feature type="transmembrane region" description="Helical" evidence="6">
    <location>
        <begin position="230"/>
        <end position="249"/>
    </location>
</feature>
<gene>
    <name evidence="7" type="ORF">J0M35_17695</name>
</gene>
<evidence type="ECO:0000256" key="1">
    <source>
        <dbReference type="ARBA" id="ARBA00004141"/>
    </source>
</evidence>
<feature type="transmembrane region" description="Helical" evidence="6">
    <location>
        <begin position="67"/>
        <end position="87"/>
    </location>
</feature>
<dbReference type="InterPro" id="IPR002293">
    <property type="entry name" value="AA/rel_permease1"/>
</dbReference>
<feature type="transmembrane region" description="Helical" evidence="6">
    <location>
        <begin position="162"/>
        <end position="183"/>
    </location>
</feature>
<dbReference type="AlphaFoldDB" id="A0A8J7PQ02"/>
<reference evidence="7" key="1">
    <citation type="submission" date="2021-02" db="EMBL/GenBank/DDBJ databases">
        <title>Genome-Resolved Metagenomics of a Microbial Community Performing Photosynthetic Biological Nutrient Removal.</title>
        <authorList>
            <person name="Mcdaniel E.A."/>
        </authorList>
    </citation>
    <scope>NUCLEOTIDE SEQUENCE</scope>
    <source>
        <strain evidence="7">UWPOB_OBS1</strain>
    </source>
</reference>
<evidence type="ECO:0000256" key="2">
    <source>
        <dbReference type="ARBA" id="ARBA00022448"/>
    </source>
</evidence>
<dbReference type="Proteomes" id="UP000664277">
    <property type="component" value="Unassembled WGS sequence"/>
</dbReference>
<feature type="transmembrane region" description="Helical" evidence="6">
    <location>
        <begin position="379"/>
        <end position="402"/>
    </location>
</feature>
<dbReference type="Pfam" id="PF13520">
    <property type="entry name" value="AA_permease_2"/>
    <property type="match status" value="1"/>
</dbReference>
<sequence>MKQSIWGEMFRRKSVEIIKAQSEEEKGPRLKRVLTARDVFNHGVAAIIGTGIFVLTGVAAANTAGPGILLSFVLAGLACAFVSFAYAEQASMIPVSGSAYTYAYATMGEFLAWLIGWDLLLEYAVGASAVASGWSAYLQNILQSLGYHLPAYLSVAPPTLPLGHVGITLAFLLGGIFVTARSFGKVAEAKDKAEAKAKSSSNKANWLSRLLGFGLIGVAVAFGLDTYRHLTSVDLPAVLIVAFINFWLIKGVSHTAKMTSIFVVVKLAVVIFFIAVGAFHIDTANYSPFLPFGWSGVLAGAGVVFFAFIGFDAVTTLSEECKDPQKDVPKGVIGSLVVCTLLYVLVAAIMTGAVSYALLGGAGEGAPMAKVLDHIGLNWASPLVSVGAIAGITSVLIVLLFGQSRIMMRMAKDGLVSPVFGRVSPRFHTPVWSIAIWGVIVALSAGLVPIGELAELTSIGTLFAFVIVSLGVIVLRRTEPDRHRGFKCPGYPYVPILGALLSFILMLSLPGITWLRFVGWMAIGIVVYFTYSRSHSRLTS</sequence>
<organism evidence="7 8">
    <name type="scientific">Candidatus Obscuribacter phosphatis</name>
    <dbReference type="NCBI Taxonomy" id="1906157"/>
    <lineage>
        <taxon>Bacteria</taxon>
        <taxon>Bacillati</taxon>
        <taxon>Candidatus Melainabacteria</taxon>
        <taxon>Candidatus Obscuribacterales</taxon>
        <taxon>Candidatus Obscuribacteraceae</taxon>
        <taxon>Candidatus Obscuribacter</taxon>
    </lineage>
</organism>
<dbReference type="PANTHER" id="PTHR43243:SF4">
    <property type="entry name" value="CATIONIC AMINO ACID TRANSPORTER 4"/>
    <property type="match status" value="1"/>
</dbReference>
<feature type="transmembrane region" description="Helical" evidence="6">
    <location>
        <begin position="456"/>
        <end position="476"/>
    </location>
</feature>
<dbReference type="GO" id="GO:0016020">
    <property type="term" value="C:membrane"/>
    <property type="evidence" value="ECO:0007669"/>
    <property type="project" value="UniProtKB-SubCell"/>
</dbReference>
<feature type="transmembrane region" description="Helical" evidence="6">
    <location>
        <begin position="204"/>
        <end position="224"/>
    </location>
</feature>
<dbReference type="PANTHER" id="PTHR43243">
    <property type="entry name" value="INNER MEMBRANE TRANSPORTER YGJI-RELATED"/>
    <property type="match status" value="1"/>
</dbReference>
<feature type="transmembrane region" description="Helical" evidence="6">
    <location>
        <begin position="261"/>
        <end position="281"/>
    </location>
</feature>
<comment type="caution">
    <text evidence="7">The sequence shown here is derived from an EMBL/GenBank/DDBJ whole genome shotgun (WGS) entry which is preliminary data.</text>
</comment>
<feature type="transmembrane region" description="Helical" evidence="6">
    <location>
        <begin position="99"/>
        <end position="117"/>
    </location>
</feature>
<feature type="transmembrane region" description="Helical" evidence="6">
    <location>
        <begin position="488"/>
        <end position="507"/>
    </location>
</feature>
<keyword evidence="4 6" id="KW-1133">Transmembrane helix</keyword>
<feature type="transmembrane region" description="Helical" evidence="6">
    <location>
        <begin position="431"/>
        <end position="450"/>
    </location>
</feature>
<dbReference type="Gene3D" id="1.20.1740.10">
    <property type="entry name" value="Amino acid/polyamine transporter I"/>
    <property type="match status" value="1"/>
</dbReference>
<accession>A0A8J7PQ02</accession>
<evidence type="ECO:0000256" key="6">
    <source>
        <dbReference type="SAM" id="Phobius"/>
    </source>
</evidence>
<name>A0A8J7PQ02_9BACT</name>
<evidence type="ECO:0000256" key="3">
    <source>
        <dbReference type="ARBA" id="ARBA00022692"/>
    </source>
</evidence>
<evidence type="ECO:0000313" key="7">
    <source>
        <dbReference type="EMBL" id="MBN8662207.1"/>
    </source>
</evidence>
<keyword evidence="5 6" id="KW-0472">Membrane</keyword>
<dbReference type="EMBL" id="JAFLCK010000033">
    <property type="protein sequence ID" value="MBN8662207.1"/>
    <property type="molecule type" value="Genomic_DNA"/>
</dbReference>
<dbReference type="GO" id="GO:0015171">
    <property type="term" value="F:amino acid transmembrane transporter activity"/>
    <property type="evidence" value="ECO:0007669"/>
    <property type="project" value="TreeGrafter"/>
</dbReference>
<feature type="transmembrane region" description="Helical" evidence="6">
    <location>
        <begin position="39"/>
        <end position="61"/>
    </location>
</feature>
<protein>
    <submittedName>
        <fullName evidence="7">Amino acid permease</fullName>
    </submittedName>
</protein>
<comment type="subcellular location">
    <subcellularLocation>
        <location evidence="1">Membrane</location>
        <topology evidence="1">Multi-pass membrane protein</topology>
    </subcellularLocation>
</comment>
<dbReference type="PIRSF" id="PIRSF006060">
    <property type="entry name" value="AA_transporter"/>
    <property type="match status" value="1"/>
</dbReference>
<evidence type="ECO:0000313" key="8">
    <source>
        <dbReference type="Proteomes" id="UP000664277"/>
    </source>
</evidence>
<evidence type="ECO:0000256" key="4">
    <source>
        <dbReference type="ARBA" id="ARBA00022989"/>
    </source>
</evidence>
<keyword evidence="2" id="KW-0813">Transport</keyword>
<evidence type="ECO:0000256" key="5">
    <source>
        <dbReference type="ARBA" id="ARBA00023136"/>
    </source>
</evidence>